<comment type="caution">
    <text evidence="1">The sequence shown here is derived from an EMBL/GenBank/DDBJ whole genome shotgun (WGS) entry which is preliminary data.</text>
</comment>
<dbReference type="SUPFAM" id="SSF54593">
    <property type="entry name" value="Glyoxalase/Bleomycin resistance protein/Dihydroxybiphenyl dioxygenase"/>
    <property type="match status" value="1"/>
</dbReference>
<dbReference type="EMBL" id="JAANBB010000020">
    <property type="protein sequence ID" value="KAF7555486.1"/>
    <property type="molecule type" value="Genomic_DNA"/>
</dbReference>
<dbReference type="Gene3D" id="3.10.180.10">
    <property type="entry name" value="2,3-Dihydroxybiphenyl 1,2-Dioxygenase, domain 1"/>
    <property type="match status" value="1"/>
</dbReference>
<sequence length="136" mass="14712">MIAGIAHVNLTVPEGTLDLANEFYANTLGLTPRPVPALQKGTLAWFDIGSSGQQIHVAFGRNADLESSRHPCFKLESKEALATLQLKIWEHFEVGGSAAPLAADKPGQLDSGAQGVEYPNRFFARDYAGNRLEFSV</sequence>
<dbReference type="Proteomes" id="UP000722485">
    <property type="component" value="Unassembled WGS sequence"/>
</dbReference>
<evidence type="ECO:0008006" key="3">
    <source>
        <dbReference type="Google" id="ProtNLM"/>
    </source>
</evidence>
<reference evidence="1" key="1">
    <citation type="submission" date="2020-03" db="EMBL/GenBank/DDBJ databases">
        <title>Draft Genome Sequence of Cylindrodendrum hubeiense.</title>
        <authorList>
            <person name="Buettner E."/>
            <person name="Kellner H."/>
        </authorList>
    </citation>
    <scope>NUCLEOTIDE SEQUENCE</scope>
    <source>
        <strain evidence="1">IHI 201604</strain>
    </source>
</reference>
<gene>
    <name evidence="1" type="ORF">G7Z17_g2172</name>
</gene>
<accession>A0A9P5HNS3</accession>
<dbReference type="InterPro" id="IPR029068">
    <property type="entry name" value="Glyas_Bleomycin-R_OHBP_Dase"/>
</dbReference>
<dbReference type="PANTHER" id="PTHR39175">
    <property type="entry name" value="FAMILY PROTEIN, PUTATIVE (AFU_ORTHOLOGUE AFUA_3G15060)-RELATED"/>
    <property type="match status" value="1"/>
</dbReference>
<keyword evidence="2" id="KW-1185">Reference proteome</keyword>
<evidence type="ECO:0000313" key="2">
    <source>
        <dbReference type="Proteomes" id="UP000722485"/>
    </source>
</evidence>
<organism evidence="1 2">
    <name type="scientific">Cylindrodendrum hubeiense</name>
    <dbReference type="NCBI Taxonomy" id="595255"/>
    <lineage>
        <taxon>Eukaryota</taxon>
        <taxon>Fungi</taxon>
        <taxon>Dikarya</taxon>
        <taxon>Ascomycota</taxon>
        <taxon>Pezizomycotina</taxon>
        <taxon>Sordariomycetes</taxon>
        <taxon>Hypocreomycetidae</taxon>
        <taxon>Hypocreales</taxon>
        <taxon>Nectriaceae</taxon>
        <taxon>Cylindrodendrum</taxon>
    </lineage>
</organism>
<name>A0A9P5HNS3_9HYPO</name>
<protein>
    <recommendedName>
        <fullName evidence="3">Glyoxalase family protein</fullName>
    </recommendedName>
</protein>
<dbReference type="OrthoDB" id="3340372at2759"/>
<dbReference type="AlphaFoldDB" id="A0A9P5HNS3"/>
<evidence type="ECO:0000313" key="1">
    <source>
        <dbReference type="EMBL" id="KAF7555486.1"/>
    </source>
</evidence>
<dbReference type="PANTHER" id="PTHR39175:SF1">
    <property type="entry name" value="FAMILY PROTEIN, PUTATIVE (AFU_ORTHOLOGUE AFUA_3G15060)-RELATED"/>
    <property type="match status" value="1"/>
</dbReference>
<proteinExistence type="predicted"/>